<gene>
    <name evidence="2" type="ORF">KIW84_058171</name>
</gene>
<dbReference type="OrthoDB" id="1899721at2759"/>
<reference evidence="2 3" key="1">
    <citation type="journal article" date="2022" name="Nat. Genet.">
        <title>Improved pea reference genome and pan-genome highlight genomic features and evolutionary characteristics.</title>
        <authorList>
            <person name="Yang T."/>
            <person name="Liu R."/>
            <person name="Luo Y."/>
            <person name="Hu S."/>
            <person name="Wang D."/>
            <person name="Wang C."/>
            <person name="Pandey M.K."/>
            <person name="Ge S."/>
            <person name="Xu Q."/>
            <person name="Li N."/>
            <person name="Li G."/>
            <person name="Huang Y."/>
            <person name="Saxena R.K."/>
            <person name="Ji Y."/>
            <person name="Li M."/>
            <person name="Yan X."/>
            <person name="He Y."/>
            <person name="Liu Y."/>
            <person name="Wang X."/>
            <person name="Xiang C."/>
            <person name="Varshney R.K."/>
            <person name="Ding H."/>
            <person name="Gao S."/>
            <person name="Zong X."/>
        </authorList>
    </citation>
    <scope>NUCLEOTIDE SEQUENCE [LARGE SCALE GENOMIC DNA]</scope>
    <source>
        <strain evidence="2 3">cv. Zhongwan 6</strain>
    </source>
</reference>
<protein>
    <submittedName>
        <fullName evidence="2">Uncharacterized protein</fullName>
    </submittedName>
</protein>
<dbReference type="AlphaFoldDB" id="A0A9D4X5A8"/>
<proteinExistence type="predicted"/>
<evidence type="ECO:0000313" key="2">
    <source>
        <dbReference type="EMBL" id="KAI5413922.1"/>
    </source>
</evidence>
<evidence type="ECO:0000313" key="3">
    <source>
        <dbReference type="Proteomes" id="UP001058974"/>
    </source>
</evidence>
<accession>A0A9D4X5A8</accession>
<keyword evidence="3" id="KW-1185">Reference proteome</keyword>
<dbReference type="Gramene" id="Psat05G0817100-T2">
    <property type="protein sequence ID" value="KAI5413922.1"/>
    <property type="gene ID" value="KIW84_058171"/>
</dbReference>
<dbReference type="Proteomes" id="UP001058974">
    <property type="component" value="Chromosome 5"/>
</dbReference>
<evidence type="ECO:0000256" key="1">
    <source>
        <dbReference type="SAM" id="MobiDB-lite"/>
    </source>
</evidence>
<dbReference type="EMBL" id="JAMSHJ010000005">
    <property type="protein sequence ID" value="KAI5413922.1"/>
    <property type="molecule type" value="Genomic_DNA"/>
</dbReference>
<feature type="region of interest" description="Disordered" evidence="1">
    <location>
        <begin position="85"/>
        <end position="107"/>
    </location>
</feature>
<sequence>MGNEDHCKKMVESYILISDDELDISYNVSPDRQHSGNISLAKYFAGQKGKDLDHNPAQNNKNLDFCKDVLFHSNTKRKRSYNVVMSESESVHNDDEVGKVTDSQMPRHHGLKRIRKNDSIIEVGHKKEEIRGKRVSIMPKYLEDYIITNYVKRS</sequence>
<name>A0A9D4X5A8_PEA</name>
<feature type="compositionally biased region" description="Basic and acidic residues" evidence="1">
    <location>
        <begin position="89"/>
        <end position="99"/>
    </location>
</feature>
<comment type="caution">
    <text evidence="2">The sequence shown here is derived from an EMBL/GenBank/DDBJ whole genome shotgun (WGS) entry which is preliminary data.</text>
</comment>
<organism evidence="2 3">
    <name type="scientific">Pisum sativum</name>
    <name type="common">Garden pea</name>
    <name type="synonym">Lathyrus oleraceus</name>
    <dbReference type="NCBI Taxonomy" id="3888"/>
    <lineage>
        <taxon>Eukaryota</taxon>
        <taxon>Viridiplantae</taxon>
        <taxon>Streptophyta</taxon>
        <taxon>Embryophyta</taxon>
        <taxon>Tracheophyta</taxon>
        <taxon>Spermatophyta</taxon>
        <taxon>Magnoliopsida</taxon>
        <taxon>eudicotyledons</taxon>
        <taxon>Gunneridae</taxon>
        <taxon>Pentapetalae</taxon>
        <taxon>rosids</taxon>
        <taxon>fabids</taxon>
        <taxon>Fabales</taxon>
        <taxon>Fabaceae</taxon>
        <taxon>Papilionoideae</taxon>
        <taxon>50 kb inversion clade</taxon>
        <taxon>NPAAA clade</taxon>
        <taxon>Hologalegina</taxon>
        <taxon>IRL clade</taxon>
        <taxon>Fabeae</taxon>
        <taxon>Lathyrus</taxon>
    </lineage>
</organism>
<dbReference type="Gramene" id="Psat1g005480.1">
    <property type="protein sequence ID" value="Psat1g005480.1.cds"/>
    <property type="gene ID" value="Psat1g005480"/>
</dbReference>